<sequence length="214" mass="23999">MEKLAEDKTQIDQSGVSYITFLKELLIRPSEIKKTPFKKLATHGLFSLVIISFLMSSVLYTNLLQSSCQWLLTITFQTFFLLPGLALFVVFLLLGSITFAILKVMGMKASFMDVISRFGSFLFLPMLLFIIASVTAYFHLETSLTFFIIGALAICISIFYTFYSYQTTNVTKTAIIKSLIPSVLLITPIIVSIFVVSTQLPMGTVEQLTICLTY</sequence>
<dbReference type="RefSeq" id="WP_217065180.1">
    <property type="nucleotide sequence ID" value="NZ_JAHQCS010000065.1"/>
</dbReference>
<gene>
    <name evidence="2" type="ORF">KS419_06090</name>
</gene>
<keyword evidence="1" id="KW-0472">Membrane</keyword>
<proteinExistence type="predicted"/>
<evidence type="ECO:0000313" key="3">
    <source>
        <dbReference type="Proteomes" id="UP000784880"/>
    </source>
</evidence>
<keyword evidence="3" id="KW-1185">Reference proteome</keyword>
<feature type="transmembrane region" description="Helical" evidence="1">
    <location>
        <begin position="144"/>
        <end position="163"/>
    </location>
</feature>
<feature type="transmembrane region" description="Helical" evidence="1">
    <location>
        <begin position="114"/>
        <end position="138"/>
    </location>
</feature>
<dbReference type="EMBL" id="JAHQCS010000065">
    <property type="protein sequence ID" value="MBU9711296.1"/>
    <property type="molecule type" value="Genomic_DNA"/>
</dbReference>
<evidence type="ECO:0008006" key="4">
    <source>
        <dbReference type="Google" id="ProtNLM"/>
    </source>
</evidence>
<protein>
    <recommendedName>
        <fullName evidence="4">Yip1 domain-containing protein</fullName>
    </recommendedName>
</protein>
<feature type="transmembrane region" description="Helical" evidence="1">
    <location>
        <begin position="80"/>
        <end position="102"/>
    </location>
</feature>
<comment type="caution">
    <text evidence="2">The sequence shown here is derived from an EMBL/GenBank/DDBJ whole genome shotgun (WGS) entry which is preliminary data.</text>
</comment>
<evidence type="ECO:0000256" key="1">
    <source>
        <dbReference type="SAM" id="Phobius"/>
    </source>
</evidence>
<organism evidence="2 3">
    <name type="scientific">Evansella tamaricis</name>
    <dbReference type="NCBI Taxonomy" id="2069301"/>
    <lineage>
        <taxon>Bacteria</taxon>
        <taxon>Bacillati</taxon>
        <taxon>Bacillota</taxon>
        <taxon>Bacilli</taxon>
        <taxon>Bacillales</taxon>
        <taxon>Bacillaceae</taxon>
        <taxon>Evansella</taxon>
    </lineage>
</organism>
<keyword evidence="1" id="KW-1133">Transmembrane helix</keyword>
<evidence type="ECO:0000313" key="2">
    <source>
        <dbReference type="EMBL" id="MBU9711296.1"/>
    </source>
</evidence>
<feature type="transmembrane region" description="Helical" evidence="1">
    <location>
        <begin position="40"/>
        <end position="60"/>
    </location>
</feature>
<name>A0ABS6JCJ0_9BACI</name>
<keyword evidence="1" id="KW-0812">Transmembrane</keyword>
<dbReference type="Proteomes" id="UP000784880">
    <property type="component" value="Unassembled WGS sequence"/>
</dbReference>
<reference evidence="2 3" key="1">
    <citation type="submission" date="2021-06" db="EMBL/GenBank/DDBJ databases">
        <title>Bacillus sp. RD4P76, an endophyte from a halophyte.</title>
        <authorList>
            <person name="Sun J.-Q."/>
        </authorList>
    </citation>
    <scope>NUCLEOTIDE SEQUENCE [LARGE SCALE GENOMIC DNA]</scope>
    <source>
        <strain evidence="2 3">CGMCC 1.15917</strain>
    </source>
</reference>
<accession>A0ABS6JCJ0</accession>
<feature type="transmembrane region" description="Helical" evidence="1">
    <location>
        <begin position="175"/>
        <end position="196"/>
    </location>
</feature>